<keyword evidence="2 6" id="KW-0479">Metal-binding</keyword>
<evidence type="ECO:0000256" key="3">
    <source>
        <dbReference type="ARBA" id="ARBA00022801"/>
    </source>
</evidence>
<evidence type="ECO:0000256" key="2">
    <source>
        <dbReference type="ARBA" id="ARBA00022723"/>
    </source>
</evidence>
<dbReference type="AlphaFoldDB" id="A0A9X2BYG9"/>
<dbReference type="InterPro" id="IPR004438">
    <property type="entry name" value="Peptidase_M3B"/>
</dbReference>
<dbReference type="Gene3D" id="1.20.140.70">
    <property type="entry name" value="Oligopeptidase f, N-terminal domain"/>
    <property type="match status" value="1"/>
</dbReference>
<dbReference type="RefSeq" id="WP_275681606.1">
    <property type="nucleotide sequence ID" value="NZ_JAJLJH010000001.1"/>
</dbReference>
<feature type="domain" description="Peptidase M3A/M3B catalytic" evidence="8">
    <location>
        <begin position="221"/>
        <end position="598"/>
    </location>
</feature>
<dbReference type="InterPro" id="IPR042088">
    <property type="entry name" value="OligoPept_F_C"/>
</dbReference>
<evidence type="ECO:0000256" key="6">
    <source>
        <dbReference type="RuleBase" id="RU368091"/>
    </source>
</evidence>
<dbReference type="PANTHER" id="PTHR11804:SF84">
    <property type="entry name" value="SACCHAROLYSIN"/>
    <property type="match status" value="1"/>
</dbReference>
<evidence type="ECO:0000256" key="4">
    <source>
        <dbReference type="ARBA" id="ARBA00022833"/>
    </source>
</evidence>
<dbReference type="InterPro" id="IPR001567">
    <property type="entry name" value="Pept_M3A_M3B_dom"/>
</dbReference>
<keyword evidence="11" id="KW-1185">Reference proteome</keyword>
<keyword evidence="5 6" id="KW-0482">Metalloprotease</keyword>
<proteinExistence type="inferred from homology"/>
<keyword evidence="1 6" id="KW-0645">Protease</keyword>
<evidence type="ECO:0000259" key="8">
    <source>
        <dbReference type="Pfam" id="PF01432"/>
    </source>
</evidence>
<dbReference type="Pfam" id="PF08439">
    <property type="entry name" value="Peptidase_M3_N"/>
    <property type="match status" value="1"/>
</dbReference>
<comment type="cofactor">
    <cofactor evidence="6">
        <name>Zn(2+)</name>
        <dbReference type="ChEBI" id="CHEBI:29105"/>
    </cofactor>
    <text evidence="6">Binds 1 zinc ion.</text>
</comment>
<feature type="domain" description="Oligopeptidase F N-terminal" evidence="9">
    <location>
        <begin position="131"/>
        <end position="198"/>
    </location>
</feature>
<feature type="signal peptide" evidence="7">
    <location>
        <begin position="1"/>
        <end position="22"/>
    </location>
</feature>
<dbReference type="EMBL" id="JAJLJH010000001">
    <property type="protein sequence ID" value="MCK9685608.1"/>
    <property type="molecule type" value="Genomic_DNA"/>
</dbReference>
<evidence type="ECO:0000259" key="9">
    <source>
        <dbReference type="Pfam" id="PF08439"/>
    </source>
</evidence>
<dbReference type="CDD" id="cd09608">
    <property type="entry name" value="M3B_PepF"/>
    <property type="match status" value="1"/>
</dbReference>
<comment type="function">
    <text evidence="6">Has oligopeptidase activity and degrades a variety of small bioactive peptides.</text>
</comment>
<dbReference type="GO" id="GO:0004222">
    <property type="term" value="F:metalloendopeptidase activity"/>
    <property type="evidence" value="ECO:0007669"/>
    <property type="project" value="UniProtKB-UniRule"/>
</dbReference>
<gene>
    <name evidence="10" type="primary">pepF</name>
    <name evidence="10" type="ORF">LPC04_07795</name>
</gene>
<dbReference type="InterPro" id="IPR013647">
    <property type="entry name" value="OligopepF_N_dom"/>
</dbReference>
<keyword evidence="7" id="KW-0732">Signal</keyword>
<feature type="chain" id="PRO_5040873440" description="Oligopeptidase F" evidence="7">
    <location>
        <begin position="23"/>
        <end position="617"/>
    </location>
</feature>
<evidence type="ECO:0000256" key="1">
    <source>
        <dbReference type="ARBA" id="ARBA00022670"/>
    </source>
</evidence>
<evidence type="ECO:0000256" key="5">
    <source>
        <dbReference type="ARBA" id="ARBA00023049"/>
    </source>
</evidence>
<dbReference type="GO" id="GO:0006508">
    <property type="term" value="P:proteolysis"/>
    <property type="evidence" value="ECO:0007669"/>
    <property type="project" value="UniProtKB-KW"/>
</dbReference>
<dbReference type="NCBIfam" id="TIGR00181">
    <property type="entry name" value="pepF"/>
    <property type="match status" value="1"/>
</dbReference>
<evidence type="ECO:0000313" key="11">
    <source>
        <dbReference type="Proteomes" id="UP001139353"/>
    </source>
</evidence>
<dbReference type="GO" id="GO:0046872">
    <property type="term" value="F:metal ion binding"/>
    <property type="evidence" value="ECO:0007669"/>
    <property type="project" value="UniProtKB-UniRule"/>
</dbReference>
<dbReference type="SUPFAM" id="SSF55486">
    <property type="entry name" value="Metalloproteases ('zincins'), catalytic domain"/>
    <property type="match status" value="1"/>
</dbReference>
<dbReference type="Gene3D" id="1.10.287.830">
    <property type="entry name" value="putative peptidase helix hairpin domain like"/>
    <property type="match status" value="1"/>
</dbReference>
<accession>A0A9X2BYG9</accession>
<reference evidence="10" key="1">
    <citation type="submission" date="2021-11" db="EMBL/GenBank/DDBJ databases">
        <title>BS-T2-15 a new species belonging to the Comamonadaceae family isolated from the soil of a French oak forest.</title>
        <authorList>
            <person name="Mieszkin S."/>
            <person name="Alain K."/>
        </authorList>
    </citation>
    <scope>NUCLEOTIDE SEQUENCE</scope>
    <source>
        <strain evidence="10">BS-T2-15</strain>
    </source>
</reference>
<evidence type="ECO:0000256" key="7">
    <source>
        <dbReference type="SAM" id="SignalP"/>
    </source>
</evidence>
<keyword evidence="4 6" id="KW-0862">Zinc</keyword>
<dbReference type="GO" id="GO:0006518">
    <property type="term" value="P:peptide metabolic process"/>
    <property type="evidence" value="ECO:0007669"/>
    <property type="project" value="TreeGrafter"/>
</dbReference>
<organism evidence="10 11">
    <name type="scientific">Scleromatobacter humisilvae</name>
    <dbReference type="NCBI Taxonomy" id="2897159"/>
    <lineage>
        <taxon>Bacteria</taxon>
        <taxon>Pseudomonadati</taxon>
        <taxon>Pseudomonadota</taxon>
        <taxon>Betaproteobacteria</taxon>
        <taxon>Burkholderiales</taxon>
        <taxon>Sphaerotilaceae</taxon>
        <taxon>Scleromatobacter</taxon>
    </lineage>
</organism>
<dbReference type="InterPro" id="IPR045090">
    <property type="entry name" value="Pept_M3A_M3B"/>
</dbReference>
<keyword evidence="3 6" id="KW-0378">Hydrolase</keyword>
<evidence type="ECO:0000313" key="10">
    <source>
        <dbReference type="EMBL" id="MCK9685608.1"/>
    </source>
</evidence>
<name>A0A9X2BYG9_9BURK</name>
<dbReference type="Gene3D" id="1.10.1370.20">
    <property type="entry name" value="Oligoendopeptidase f, C-terminal domain"/>
    <property type="match status" value="1"/>
</dbReference>
<comment type="similarity">
    <text evidence="6">Belongs to the peptidase M3B family.</text>
</comment>
<protein>
    <recommendedName>
        <fullName evidence="6">Oligopeptidase F</fullName>
        <ecNumber evidence="6">3.4.24.-</ecNumber>
    </recommendedName>
</protein>
<dbReference type="EC" id="3.4.24.-" evidence="6"/>
<comment type="caution">
    <text evidence="10">The sequence shown here is derived from an EMBL/GenBank/DDBJ whole genome shotgun (WGS) entry which is preliminary data.</text>
</comment>
<dbReference type="Proteomes" id="UP001139353">
    <property type="component" value="Unassembled WGS sequence"/>
</dbReference>
<sequence length="617" mass="68177">MKLSAIALAAALATLAAPLTHAADTAASPPALWNLTSLYADDAAWQASREKVIARLPELKALQGTMGASAAGLLHAMQTISDVNREVNRLDAYASLKADADTQVTANEALRQQSNALQAQVAQATAWEAPEVAAIGQAKVDGYIAAEPKLAPHAYALHTMLRLAAHTLSASEEALMAGAADPLSQPQQIYSLLSNADLPWPTITVRGKKVTLDQETYVKLREDGDPKVRELVFHSFYPVYKSFQRTIGAIYVAHLRGVVFDAHAHKFDTSLQSKLSQDNTPDTVYRTLVAEANAGLPTLQRYLKLRGRLLGLKEQKYSDIYAELVKAPRTYTLGEAEALTLKGVAPLGEDYVKALGQHFQEGWMDAVPRKGKRSGAYMNPGAYDVHPFVLMSFNNNYESVTTVAHEWGHAMHTVLDDAKQPYEMSNYGIFVAEIPSTTNEMLLGDYVAKNAKTRQEKIYALAMQLESLRTVFFRQALFAEFELKSHEAIEKDQPLTGEDLSKIYLDLLRRYHGDAQGVMKIEDLYGTEWEYIPHFYTDYYVFQYATSISAAAYFAEGIEKGDDALRTRYLDMLRAGGSDDAYQVVKKAGLDMATPAPYRALVARMARLTDELDALTK</sequence>
<dbReference type="PANTHER" id="PTHR11804">
    <property type="entry name" value="PROTEASE M3 THIMET OLIGOPEPTIDASE-RELATED"/>
    <property type="match status" value="1"/>
</dbReference>
<dbReference type="Pfam" id="PF01432">
    <property type="entry name" value="Peptidase_M3"/>
    <property type="match status" value="1"/>
</dbReference>